<evidence type="ECO:0000313" key="2">
    <source>
        <dbReference type="Proteomes" id="UP000199459"/>
    </source>
</evidence>
<accession>A0A1H8GH83</accession>
<gene>
    <name evidence="1" type="ORF">SAMN05216325_11822</name>
</gene>
<dbReference type="InterPro" id="IPR044000">
    <property type="entry name" value="Phage_tube_2"/>
</dbReference>
<reference evidence="1 2" key="1">
    <citation type="submission" date="2016-10" db="EMBL/GenBank/DDBJ databases">
        <authorList>
            <person name="de Groot N.N."/>
        </authorList>
    </citation>
    <scope>NUCLEOTIDE SEQUENCE [LARGE SCALE GENOMIC DNA]</scope>
    <source>
        <strain evidence="1 2">Nm22</strain>
    </source>
</reference>
<organism evidence="1 2">
    <name type="scientific">Nitrosomonas marina</name>
    <dbReference type="NCBI Taxonomy" id="917"/>
    <lineage>
        <taxon>Bacteria</taxon>
        <taxon>Pseudomonadati</taxon>
        <taxon>Pseudomonadota</taxon>
        <taxon>Betaproteobacteria</taxon>
        <taxon>Nitrosomonadales</taxon>
        <taxon>Nitrosomonadaceae</taxon>
        <taxon>Nitrosomonas</taxon>
    </lineage>
</organism>
<evidence type="ECO:0000313" key="1">
    <source>
        <dbReference type="EMBL" id="SEN43333.1"/>
    </source>
</evidence>
<protein>
    <submittedName>
        <fullName evidence="1">Uncharacterized protein</fullName>
    </submittedName>
</protein>
<proteinExistence type="predicted"/>
<name>A0A1H8GH83_9PROT</name>
<sequence>MADKLMRNVALLIKQEVTYGTDPTPAAGTNAILAQVSNPQPVQTQFEERNTVKAYLGSSGSVQVAAWSTITVQFELAGSSGTGTAPPWGPLLEACGFSEVATPATDVVYTPVSSSFESVTIYYYLDGLLHKMTGAFGNATFTINSRGIPVCSIDFTGLYNATADAAIPGGVDYSAFQTPQAVNNTNTTAFSLHGASPILDTLSISVNNTVPYQNMVGEERVSITDRRMSANASFKMTSVATKAWHSLIQAGTTGALALTHGTTAGSIFDFDAPAAQLKEPSYSDKDGVVMLNLGMDLLPNSGNDELVITIT</sequence>
<dbReference type="Pfam" id="PF18906">
    <property type="entry name" value="Phage_tube_2"/>
    <property type="match status" value="1"/>
</dbReference>
<dbReference type="EMBL" id="FOCP01000018">
    <property type="protein sequence ID" value="SEN43333.1"/>
    <property type="molecule type" value="Genomic_DNA"/>
</dbReference>
<dbReference type="AlphaFoldDB" id="A0A1H8GH83"/>
<dbReference type="Proteomes" id="UP000199459">
    <property type="component" value="Unassembled WGS sequence"/>
</dbReference>
<dbReference type="OrthoDB" id="6147138at2"/>
<dbReference type="RefSeq" id="WP_090633319.1">
    <property type="nucleotide sequence ID" value="NZ_FOCP01000018.1"/>
</dbReference>